<reference evidence="3 4" key="1">
    <citation type="submission" date="2013-12" db="EMBL/GenBank/DDBJ databases">
        <authorList>
            <person name="Cubeta M."/>
            <person name="Pakala S."/>
            <person name="Fedorova N."/>
            <person name="Thomas E."/>
            <person name="Dean R."/>
            <person name="Jabaji S."/>
            <person name="Neate S."/>
            <person name="Toda T."/>
            <person name="Tavantzis S."/>
            <person name="Vilgalys R."/>
            <person name="Bharathan N."/>
            <person name="Pakala S."/>
            <person name="Losada L.S."/>
            <person name="Zafar N."/>
            <person name="Nierman W."/>
        </authorList>
    </citation>
    <scope>NUCLEOTIDE SEQUENCE [LARGE SCALE GENOMIC DNA]</scope>
    <source>
        <strain evidence="3 4">123E</strain>
    </source>
</reference>
<proteinExistence type="predicted"/>
<evidence type="ECO:0000313" key="4">
    <source>
        <dbReference type="Proteomes" id="UP000027456"/>
    </source>
</evidence>
<dbReference type="STRING" id="1423351.A0A074RM37"/>
<sequence length="142" mass="15781">MQVLLSAIILSHHIPEFVLVPGLLLFAIGSLNIILGLIFRDNIHIRRAWAADKPSKNQCQDSQLSNRRTSFRPGGERSRPVAQSSAARSRIPTNLEKPPSYGSKSDGYGYSETPVYYNRSSQQCAKKGGVSIHFPEQAHSKY</sequence>
<evidence type="ECO:0000256" key="1">
    <source>
        <dbReference type="SAM" id="MobiDB-lite"/>
    </source>
</evidence>
<feature type="region of interest" description="Disordered" evidence="1">
    <location>
        <begin position="51"/>
        <end position="107"/>
    </location>
</feature>
<keyword evidence="4" id="KW-1185">Reference proteome</keyword>
<gene>
    <name evidence="3" type="ORF">V565_140100</name>
</gene>
<comment type="caution">
    <text evidence="3">The sequence shown here is derived from an EMBL/GenBank/DDBJ whole genome shotgun (WGS) entry which is preliminary data.</text>
</comment>
<keyword evidence="2" id="KW-0472">Membrane</keyword>
<dbReference type="HOGENOM" id="CLU_1816877_0_0_1"/>
<keyword evidence="2 3" id="KW-0812">Transmembrane</keyword>
<accession>A0A074RM37</accession>
<protein>
    <submittedName>
        <fullName evidence="3">Putative transmembrane protein</fullName>
    </submittedName>
</protein>
<keyword evidence="2" id="KW-1133">Transmembrane helix</keyword>
<dbReference type="AlphaFoldDB" id="A0A074RM37"/>
<feature type="compositionally biased region" description="Polar residues" evidence="1">
    <location>
        <begin position="56"/>
        <end position="68"/>
    </location>
</feature>
<dbReference type="EMBL" id="AZST01000623">
    <property type="protein sequence ID" value="KEP47899.1"/>
    <property type="molecule type" value="Genomic_DNA"/>
</dbReference>
<evidence type="ECO:0000313" key="3">
    <source>
        <dbReference type="EMBL" id="KEP47899.1"/>
    </source>
</evidence>
<organism evidence="3 4">
    <name type="scientific">Rhizoctonia solani 123E</name>
    <dbReference type="NCBI Taxonomy" id="1423351"/>
    <lineage>
        <taxon>Eukaryota</taxon>
        <taxon>Fungi</taxon>
        <taxon>Dikarya</taxon>
        <taxon>Basidiomycota</taxon>
        <taxon>Agaricomycotina</taxon>
        <taxon>Agaricomycetes</taxon>
        <taxon>Cantharellales</taxon>
        <taxon>Ceratobasidiaceae</taxon>
        <taxon>Rhizoctonia</taxon>
    </lineage>
</organism>
<dbReference type="Proteomes" id="UP000027456">
    <property type="component" value="Unassembled WGS sequence"/>
</dbReference>
<evidence type="ECO:0000256" key="2">
    <source>
        <dbReference type="SAM" id="Phobius"/>
    </source>
</evidence>
<name>A0A074RM37_9AGAM</name>
<feature type="transmembrane region" description="Helical" evidence="2">
    <location>
        <begin position="20"/>
        <end position="39"/>
    </location>
</feature>